<dbReference type="EMBL" id="OX459952">
    <property type="protein sequence ID" value="CAI9157824.1"/>
    <property type="molecule type" value="Genomic_DNA"/>
</dbReference>
<feature type="region of interest" description="Disordered" evidence="1">
    <location>
        <begin position="65"/>
        <end position="96"/>
    </location>
</feature>
<reference evidence="2" key="1">
    <citation type="submission" date="2023-04" db="EMBL/GenBank/DDBJ databases">
        <authorList>
            <consortium name="ELIXIR-Norway"/>
        </authorList>
    </citation>
    <scope>NUCLEOTIDE SEQUENCE [LARGE SCALE GENOMIC DNA]</scope>
</reference>
<proteinExistence type="predicted"/>
<gene>
    <name evidence="2" type="ORF">MRATA1EN1_LOCUS6786</name>
</gene>
<evidence type="ECO:0008006" key="4">
    <source>
        <dbReference type="Google" id="ProtNLM"/>
    </source>
</evidence>
<keyword evidence="3" id="KW-1185">Reference proteome</keyword>
<sequence length="107" mass="11410">MRKWSSGCVCMLTRCQRVSANPGPAVFRKRVVEPGSRCGSRSDTCAVSRASALCCPGPEAPRRWGRTRGLRKAGGGQNPPRTAAGAEAAGRSSPSKRWVCEGLHSLR</sequence>
<evidence type="ECO:0000256" key="1">
    <source>
        <dbReference type="SAM" id="MobiDB-lite"/>
    </source>
</evidence>
<organism evidence="2 3">
    <name type="scientific">Rangifer tarandus platyrhynchus</name>
    <name type="common">Svalbard reindeer</name>
    <dbReference type="NCBI Taxonomy" id="3082113"/>
    <lineage>
        <taxon>Eukaryota</taxon>
        <taxon>Metazoa</taxon>
        <taxon>Chordata</taxon>
        <taxon>Craniata</taxon>
        <taxon>Vertebrata</taxon>
        <taxon>Euteleostomi</taxon>
        <taxon>Mammalia</taxon>
        <taxon>Eutheria</taxon>
        <taxon>Laurasiatheria</taxon>
        <taxon>Artiodactyla</taxon>
        <taxon>Ruminantia</taxon>
        <taxon>Pecora</taxon>
        <taxon>Cervidae</taxon>
        <taxon>Odocoileinae</taxon>
        <taxon>Rangifer</taxon>
    </lineage>
</organism>
<evidence type="ECO:0000313" key="2">
    <source>
        <dbReference type="EMBL" id="CAI9157824.1"/>
    </source>
</evidence>
<protein>
    <recommendedName>
        <fullName evidence="4">Secreted protein</fullName>
    </recommendedName>
</protein>
<evidence type="ECO:0000313" key="3">
    <source>
        <dbReference type="Proteomes" id="UP001176941"/>
    </source>
</evidence>
<dbReference type="Proteomes" id="UP001176941">
    <property type="component" value="Chromosome 16"/>
</dbReference>
<name>A0ABN8Y8Y4_RANTA</name>
<accession>A0ABN8Y8Y4</accession>